<reference evidence="1" key="2">
    <citation type="submission" date="2021-01" db="EMBL/GenBank/DDBJ databases">
        <authorList>
            <person name="Schikora-Tamarit M.A."/>
        </authorList>
    </citation>
    <scope>NUCLEOTIDE SEQUENCE</scope>
    <source>
        <strain evidence="1">NCAIM Y.01608</strain>
    </source>
</reference>
<evidence type="ECO:0000313" key="2">
    <source>
        <dbReference type="Proteomes" id="UP000788993"/>
    </source>
</evidence>
<gene>
    <name evidence="1" type="ORF">OGATHE_006077</name>
</gene>
<evidence type="ECO:0000313" key="1">
    <source>
        <dbReference type="EMBL" id="KAH3659194.1"/>
    </source>
</evidence>
<comment type="caution">
    <text evidence="1">The sequence shown here is derived from an EMBL/GenBank/DDBJ whole genome shotgun (WGS) entry which is preliminary data.</text>
</comment>
<dbReference type="AlphaFoldDB" id="A0A9P8SYM0"/>
<sequence length="141" mass="14907">MSLIANNKSSSSSSACPLEGPVFLDLVSVERGECSSCSSSSDSNTSSLKDLSLSSSGLTGRVLLFVEFVFVRCEELVSLRKLLWTVATAVADAGGDELCRRYCASEEFDGEPDDAWNFPYVTEGVTIGAEAPGLSACEEGE</sequence>
<organism evidence="1 2">
    <name type="scientific">Ogataea polymorpha</name>
    <dbReference type="NCBI Taxonomy" id="460523"/>
    <lineage>
        <taxon>Eukaryota</taxon>
        <taxon>Fungi</taxon>
        <taxon>Dikarya</taxon>
        <taxon>Ascomycota</taxon>
        <taxon>Saccharomycotina</taxon>
        <taxon>Pichiomycetes</taxon>
        <taxon>Pichiales</taxon>
        <taxon>Pichiaceae</taxon>
        <taxon>Ogataea</taxon>
    </lineage>
</organism>
<accession>A0A9P8SYM0</accession>
<dbReference type="Proteomes" id="UP000788993">
    <property type="component" value="Unassembled WGS sequence"/>
</dbReference>
<reference evidence="1" key="1">
    <citation type="journal article" date="2021" name="Open Biol.">
        <title>Shared evolutionary footprints suggest mitochondrial oxidative damage underlies multiple complex I losses in fungi.</title>
        <authorList>
            <person name="Schikora-Tamarit M.A."/>
            <person name="Marcet-Houben M."/>
            <person name="Nosek J."/>
            <person name="Gabaldon T."/>
        </authorList>
    </citation>
    <scope>NUCLEOTIDE SEQUENCE</scope>
    <source>
        <strain evidence="1">NCAIM Y.01608</strain>
    </source>
</reference>
<proteinExistence type="predicted"/>
<keyword evidence="2" id="KW-1185">Reference proteome</keyword>
<dbReference type="EMBL" id="JAEUBD010001540">
    <property type="protein sequence ID" value="KAH3659194.1"/>
    <property type="molecule type" value="Genomic_DNA"/>
</dbReference>
<name>A0A9P8SYM0_9ASCO</name>
<protein>
    <submittedName>
        <fullName evidence="1">Uncharacterized protein</fullName>
    </submittedName>
</protein>